<keyword evidence="2" id="KW-1185">Reference proteome</keyword>
<dbReference type="Pfam" id="PF20471">
    <property type="entry name" value="DUF6716"/>
    <property type="match status" value="1"/>
</dbReference>
<reference evidence="1 2" key="1">
    <citation type="submission" date="2020-01" db="EMBL/GenBank/DDBJ databases">
        <authorList>
            <person name="Deng T."/>
        </authorList>
    </citation>
    <scope>NUCLEOTIDE SEQUENCE [LARGE SCALE GENOMIC DNA]</scope>
    <source>
        <strain evidence="1 2">5221</strain>
    </source>
</reference>
<gene>
    <name evidence="1" type="ORF">GSY69_03410</name>
</gene>
<accession>A0A6N9H5H8</accession>
<dbReference type="EMBL" id="WWEQ01000009">
    <property type="protein sequence ID" value="MYM19046.1"/>
    <property type="molecule type" value="Genomic_DNA"/>
</dbReference>
<dbReference type="InterPro" id="IPR046561">
    <property type="entry name" value="DUF6716"/>
</dbReference>
<dbReference type="AlphaFoldDB" id="A0A6N9H5H8"/>
<evidence type="ECO:0000313" key="2">
    <source>
        <dbReference type="Proteomes" id="UP000469215"/>
    </source>
</evidence>
<comment type="caution">
    <text evidence="1">The sequence shown here is derived from an EMBL/GenBank/DDBJ whole genome shotgun (WGS) entry which is preliminary data.</text>
</comment>
<dbReference type="Proteomes" id="UP000469215">
    <property type="component" value="Unassembled WGS sequence"/>
</dbReference>
<evidence type="ECO:0000313" key="1">
    <source>
        <dbReference type="EMBL" id="MYM19046.1"/>
    </source>
</evidence>
<organism evidence="1 2">
    <name type="scientific">Brevibacterium rongguiense</name>
    <dbReference type="NCBI Taxonomy" id="2695267"/>
    <lineage>
        <taxon>Bacteria</taxon>
        <taxon>Bacillati</taxon>
        <taxon>Actinomycetota</taxon>
        <taxon>Actinomycetes</taxon>
        <taxon>Micrococcales</taxon>
        <taxon>Brevibacteriaceae</taxon>
        <taxon>Brevibacterium</taxon>
    </lineage>
</organism>
<sequence>MRIVAVSDSESYLKWAAHTLDGLEGFDARPWLIDTPIRPTAEQVANALAGTTWEDLRIPLIDRSQLARELSVVAPDVVLAASTGPVVQQVFASAAGLEHRPGLVSGLPGVGLPARRKGMEYRRLGDLFIAHSEHERLAYEAVARKCEVPVEVVVARLPMLTSPLPPCAAAPAARIDTVVFAPQAKVPADPVQREEILLALASFARSNPGAQAIVKVRSRPGEQETHREQFTYAALLERLVSTGRIGPDEVTVGIGPMSRFLQPGSALVTVSSTAALESIDRGLPTLIVSDFGVSDELLNAVFEGSGILGTLADVAAGRFGFPTRAWLEANYFQPADHRLHDALGLLATRAREHQLSDLRRAARVQDLRRLRAEIRTLTPDPVVRAYRRVRYRPVRRA</sequence>
<proteinExistence type="predicted"/>
<protein>
    <submittedName>
        <fullName evidence="1">Uncharacterized protein</fullName>
    </submittedName>
</protein>
<name>A0A6N9H5H8_9MICO</name>